<name>K1Q9N7_MAGGI</name>
<dbReference type="InterPro" id="IPR002928">
    <property type="entry name" value="Myosin_tail"/>
</dbReference>
<feature type="compositionally biased region" description="Polar residues" evidence="3">
    <location>
        <begin position="41"/>
        <end position="50"/>
    </location>
</feature>
<dbReference type="PANTHER" id="PTHR46292:SF1">
    <property type="entry name" value="COILED-COIL DOMAIN-CONTAINING PROTEIN 102A"/>
    <property type="match status" value="1"/>
</dbReference>
<keyword evidence="1" id="KW-0175">Coiled coil</keyword>
<dbReference type="PANTHER" id="PTHR46292">
    <property type="entry name" value="COILED-COIL DOMAIN-CONTAINING PROTEIN 102A"/>
    <property type="match status" value="1"/>
</dbReference>
<dbReference type="EMBL" id="JH818484">
    <property type="protein sequence ID" value="EKC30673.1"/>
    <property type="molecule type" value="Genomic_DNA"/>
</dbReference>
<feature type="compositionally biased region" description="Basic and acidic residues" evidence="3">
    <location>
        <begin position="149"/>
        <end position="159"/>
    </location>
</feature>
<protein>
    <recommendedName>
        <fullName evidence="2">Coiled-coil domain-containing protein 102A</fullName>
    </recommendedName>
</protein>
<feature type="region of interest" description="Disordered" evidence="3">
    <location>
        <begin position="1"/>
        <end position="59"/>
    </location>
</feature>
<feature type="compositionally biased region" description="Acidic residues" evidence="3">
    <location>
        <begin position="505"/>
        <end position="516"/>
    </location>
</feature>
<evidence type="ECO:0000259" key="4">
    <source>
        <dbReference type="Pfam" id="PF01576"/>
    </source>
</evidence>
<feature type="domain" description="Myosin tail" evidence="4">
    <location>
        <begin position="261"/>
        <end position="452"/>
    </location>
</feature>
<evidence type="ECO:0000313" key="5">
    <source>
        <dbReference type="EMBL" id="EKC30673.1"/>
    </source>
</evidence>
<evidence type="ECO:0000256" key="1">
    <source>
        <dbReference type="ARBA" id="ARBA00023054"/>
    </source>
</evidence>
<feature type="region of interest" description="Disordered" evidence="3">
    <location>
        <begin position="138"/>
        <end position="159"/>
    </location>
</feature>
<gene>
    <name evidence="5" type="ORF">CGI_10002265</name>
</gene>
<dbReference type="HOGENOM" id="CLU_467140_0_0_1"/>
<dbReference type="FunCoup" id="K1Q9N7">
    <property type="interactions" value="302"/>
</dbReference>
<proteinExistence type="predicted"/>
<evidence type="ECO:0000256" key="3">
    <source>
        <dbReference type="SAM" id="MobiDB-lite"/>
    </source>
</evidence>
<sequence>MSQKMKPGSSKGDVSYVRATGASPQLPMAPSPSLMRDGSHTPVSQMSNMDNDWDDRDEIRQRELEEARGRVSQMEKTMRWWSDCTANWREKWSKVRNERNKAREENRQLRAKLEQLVKECTILKREKQEIQAENVKIKKESPSGISENVKQDLENNMNKECKPAASEKYVEEKEINSQAANNVIQEDGTIAEEKATLFELKLDEAQKTLLAERGDKTSLMKTIEKLQMDLSAMKQKYEEAKRSKQDVLLEMTKLKEDHRGEIDRLIKDVDEEIGNKSMVDKKLNDVRKELERLQRENADEWGKRERLETEKLALERENKKCRAQIRDLEEQLENKKQQTSAVVDSDMRSLQQDLNDKSKELNDLRHIHTKLKKTFQEKQTDLDHARRRAEQYEMEVKKLRARVEELKKDLATAEDEADNQANLYRKVQRSNDELQEQIENLQVQLHHTQSRLKRSSQSGLTMTASLRSLDPTDPENNDSDEDEGLKRSSQSGLTMTASLRSLDPTDPENNDSDEDEGFRSVASCLKKIGWMTMDLQFCTIVYCLHTVEECRVISRAYSPPLDSPITPIPVDSTWGRPLNHFEAS</sequence>
<organism evidence="5">
    <name type="scientific">Magallana gigas</name>
    <name type="common">Pacific oyster</name>
    <name type="synonym">Crassostrea gigas</name>
    <dbReference type="NCBI Taxonomy" id="29159"/>
    <lineage>
        <taxon>Eukaryota</taxon>
        <taxon>Metazoa</taxon>
        <taxon>Spiralia</taxon>
        <taxon>Lophotrochozoa</taxon>
        <taxon>Mollusca</taxon>
        <taxon>Bivalvia</taxon>
        <taxon>Autobranchia</taxon>
        <taxon>Pteriomorphia</taxon>
        <taxon>Ostreida</taxon>
        <taxon>Ostreoidea</taxon>
        <taxon>Ostreidae</taxon>
        <taxon>Magallana</taxon>
    </lineage>
</organism>
<feature type="compositionally biased region" description="Acidic residues" evidence="3">
    <location>
        <begin position="472"/>
        <end position="483"/>
    </location>
</feature>
<evidence type="ECO:0000256" key="2">
    <source>
        <dbReference type="ARBA" id="ARBA00040149"/>
    </source>
</evidence>
<feature type="compositionally biased region" description="Polar residues" evidence="3">
    <location>
        <begin position="455"/>
        <end position="466"/>
    </location>
</feature>
<reference evidence="5" key="1">
    <citation type="journal article" date="2012" name="Nature">
        <title>The oyster genome reveals stress adaptation and complexity of shell formation.</title>
        <authorList>
            <person name="Zhang G."/>
            <person name="Fang X."/>
            <person name="Guo X."/>
            <person name="Li L."/>
            <person name="Luo R."/>
            <person name="Xu F."/>
            <person name="Yang P."/>
            <person name="Zhang L."/>
            <person name="Wang X."/>
            <person name="Qi H."/>
            <person name="Xiong Z."/>
            <person name="Que H."/>
            <person name="Xie Y."/>
            <person name="Holland P.W."/>
            <person name="Paps J."/>
            <person name="Zhu Y."/>
            <person name="Wu F."/>
            <person name="Chen Y."/>
            <person name="Wang J."/>
            <person name="Peng C."/>
            <person name="Meng J."/>
            <person name="Yang L."/>
            <person name="Liu J."/>
            <person name="Wen B."/>
            <person name="Zhang N."/>
            <person name="Huang Z."/>
            <person name="Zhu Q."/>
            <person name="Feng Y."/>
            <person name="Mount A."/>
            <person name="Hedgecock D."/>
            <person name="Xu Z."/>
            <person name="Liu Y."/>
            <person name="Domazet-Loso T."/>
            <person name="Du Y."/>
            <person name="Sun X."/>
            <person name="Zhang S."/>
            <person name="Liu B."/>
            <person name="Cheng P."/>
            <person name="Jiang X."/>
            <person name="Li J."/>
            <person name="Fan D."/>
            <person name="Wang W."/>
            <person name="Fu W."/>
            <person name="Wang T."/>
            <person name="Wang B."/>
            <person name="Zhang J."/>
            <person name="Peng Z."/>
            <person name="Li Y."/>
            <person name="Li N."/>
            <person name="Wang J."/>
            <person name="Chen M."/>
            <person name="He Y."/>
            <person name="Tan F."/>
            <person name="Song X."/>
            <person name="Zheng Q."/>
            <person name="Huang R."/>
            <person name="Yang H."/>
            <person name="Du X."/>
            <person name="Chen L."/>
            <person name="Yang M."/>
            <person name="Gaffney P.M."/>
            <person name="Wang S."/>
            <person name="Luo L."/>
            <person name="She Z."/>
            <person name="Ming Y."/>
            <person name="Huang W."/>
            <person name="Zhang S."/>
            <person name="Huang B."/>
            <person name="Zhang Y."/>
            <person name="Qu T."/>
            <person name="Ni P."/>
            <person name="Miao G."/>
            <person name="Wang J."/>
            <person name="Wang Q."/>
            <person name="Steinberg C.E."/>
            <person name="Wang H."/>
            <person name="Li N."/>
            <person name="Qian L."/>
            <person name="Zhang G."/>
            <person name="Li Y."/>
            <person name="Yang H."/>
            <person name="Liu X."/>
            <person name="Wang J."/>
            <person name="Yin Y."/>
            <person name="Wang J."/>
        </authorList>
    </citation>
    <scope>NUCLEOTIDE SEQUENCE [LARGE SCALE GENOMIC DNA]</scope>
    <source>
        <strain evidence="5">05x7-T-G4-1.051#20</strain>
    </source>
</reference>
<dbReference type="GO" id="GO:0016459">
    <property type="term" value="C:myosin complex"/>
    <property type="evidence" value="ECO:0007669"/>
    <property type="project" value="InterPro"/>
</dbReference>
<dbReference type="InParanoid" id="K1Q9N7"/>
<feature type="compositionally biased region" description="Polar residues" evidence="3">
    <location>
        <begin position="487"/>
        <end position="499"/>
    </location>
</feature>
<dbReference type="AlphaFoldDB" id="K1Q9N7"/>
<dbReference type="Gene3D" id="1.10.287.1490">
    <property type="match status" value="1"/>
</dbReference>
<dbReference type="Pfam" id="PF01576">
    <property type="entry name" value="Myosin_tail_1"/>
    <property type="match status" value="1"/>
</dbReference>
<accession>K1Q9N7</accession>
<feature type="region of interest" description="Disordered" evidence="3">
    <location>
        <begin position="445"/>
        <end position="517"/>
    </location>
</feature>